<dbReference type="SMART" id="SM00079">
    <property type="entry name" value="PBPe"/>
    <property type="match status" value="1"/>
</dbReference>
<sequence>LIDILPEDDSYEAVRDACRLLEQGVAAIFGPMSGVSSVHVSSVCDSLNVPHLETRWDPFMEDSDDSINIFPHPNVLAEAYTALMKYWEWSAVAILYDEDDAIVQLKDLLQELREDGIEASYFFRNSSDSFRDVLKKIKEAGYVNIFVAIEDDDLEVFLKQAMQIEMLGEEYNYLFMSLDFHVADLSDFIYAKANITALRIVDVADPVADIFQKKIDVIEALNNPSPAPAATADDGEDDYEGNDDDEVKFPMKLETENAMLYDAVKLFALSIASWGGGKTVQLPSINCRTKNDADATRSSALRDIMKKVAFDGLTGTVKFDEHGFRKDFQLYVTELGTDGLEEIGTWSPTSGLNITKDEEEKGDDVVLRIVVMPSRPFVIVNNDEDGSTKYSGFCVDLLQELSVMLDFKYELHASYDGMYGLLKEDGQWNGMVGELIDGKADLAMADLTITEQRERAVDFTLPFMSTGLAIVTKKGEPLRPGGIWSFFLPLTREVWVYVILATACTIFVMYIGARLSFREWTLVEDGKGEECMENRFNLFNCFLFVVTTLLHQRITLDPRAPATRVLAGFWYFFTFIILAIIVSNLCESILWEDEGPDYDTAQELLRARGFTYLVVQHGSTQKFLHDSKVPLHQRISSLVERNYRNLPTSVSDGLQRVKDEDKVAFVMETASAAYATQEDCNFSRTDPFVFHAAYGFATPRDSPYRSKLSEGILKLQENGRLQWIQQRWWNPKRFCDSEEEEDGGRDNDDDVHGEDHSQRETVEIRQLHGADLAGAFAILYMGLILAGLLAIGELFYVFSTRANRDTHLNSIAVSDHMKQAGFVWKRSMDLSDMRM</sequence>
<evidence type="ECO:0000256" key="5">
    <source>
        <dbReference type="ARBA" id="ARBA00022989"/>
    </source>
</evidence>
<dbReference type="PANTHER" id="PTHR18966">
    <property type="entry name" value="IONOTROPIC GLUTAMATE RECEPTOR"/>
    <property type="match status" value="1"/>
</dbReference>
<feature type="domain" description="Ionotropic glutamate receptor C-terminal" evidence="17">
    <location>
        <begin position="366"/>
        <end position="731"/>
    </location>
</feature>
<keyword evidence="11" id="KW-0628">Postsynaptic cell membrane</keyword>
<organism evidence="19">
    <name type="scientific">Ixodes ricinus</name>
    <name type="common">Common tick</name>
    <name type="synonym">Acarus ricinus</name>
    <dbReference type="NCBI Taxonomy" id="34613"/>
    <lineage>
        <taxon>Eukaryota</taxon>
        <taxon>Metazoa</taxon>
        <taxon>Ecdysozoa</taxon>
        <taxon>Arthropoda</taxon>
        <taxon>Chelicerata</taxon>
        <taxon>Arachnida</taxon>
        <taxon>Acari</taxon>
        <taxon>Parasitiformes</taxon>
        <taxon>Ixodida</taxon>
        <taxon>Ixodoidea</taxon>
        <taxon>Ixodidae</taxon>
        <taxon>Ixodinae</taxon>
        <taxon>Ixodes</taxon>
    </lineage>
</organism>
<name>V5GT94_IXORI</name>
<reference evidence="19" key="1">
    <citation type="journal article" date="2015" name="Sci. Rep.">
        <title>Tissue- and time-dependent transcription in Ixodes ricinus salivary glands and midguts when blood feeding on the vertebrate host.</title>
        <authorList>
            <person name="Kotsyfakis M."/>
            <person name="Schwarz A."/>
            <person name="Erhart J."/>
            <person name="Ribeiro J.M."/>
        </authorList>
    </citation>
    <scope>NUCLEOTIDE SEQUENCE</scope>
    <source>
        <tissue evidence="19">Salivary gland and midgut</tissue>
    </source>
</reference>
<keyword evidence="13" id="KW-0407">Ion channel</keyword>
<evidence type="ECO:0000256" key="12">
    <source>
        <dbReference type="ARBA" id="ARBA00023286"/>
    </source>
</evidence>
<dbReference type="GO" id="GO:0015276">
    <property type="term" value="F:ligand-gated monoatomic ion channel activity"/>
    <property type="evidence" value="ECO:0007669"/>
    <property type="project" value="InterPro"/>
</dbReference>
<feature type="non-terminal residue" evidence="19">
    <location>
        <position position="1"/>
    </location>
</feature>
<comment type="similarity">
    <text evidence="2">Belongs to the glutamate-gated ion channel (TC 1.A.10.1) family.</text>
</comment>
<dbReference type="Pfam" id="PF10613">
    <property type="entry name" value="Lig_chan-Glu_bd"/>
    <property type="match status" value="1"/>
</dbReference>
<dbReference type="Gene3D" id="1.10.287.70">
    <property type="match status" value="1"/>
</dbReference>
<keyword evidence="5 16" id="KW-1133">Transmembrane helix</keyword>
<evidence type="ECO:0000256" key="3">
    <source>
        <dbReference type="ARBA" id="ARBA00022448"/>
    </source>
</evidence>
<keyword evidence="8 16" id="KW-0472">Membrane</keyword>
<dbReference type="Pfam" id="PF00060">
    <property type="entry name" value="Lig_chan"/>
    <property type="match status" value="1"/>
</dbReference>
<evidence type="ECO:0000256" key="2">
    <source>
        <dbReference type="ARBA" id="ARBA00008685"/>
    </source>
</evidence>
<evidence type="ECO:0000256" key="14">
    <source>
        <dbReference type="ARBA" id="ARBA00034100"/>
    </source>
</evidence>
<dbReference type="Pfam" id="PF01094">
    <property type="entry name" value="ANF_receptor"/>
    <property type="match status" value="1"/>
</dbReference>
<feature type="domain" description="Ionotropic glutamate receptor L-glutamate and glycine-binding" evidence="18">
    <location>
        <begin position="376"/>
        <end position="437"/>
    </location>
</feature>
<feature type="region of interest" description="Disordered" evidence="15">
    <location>
        <begin position="736"/>
        <end position="760"/>
    </location>
</feature>
<keyword evidence="4 16" id="KW-0812">Transmembrane</keyword>
<dbReference type="SUPFAM" id="SSF53822">
    <property type="entry name" value="Periplasmic binding protein-like I"/>
    <property type="match status" value="1"/>
</dbReference>
<dbReference type="InterPro" id="IPR028082">
    <property type="entry name" value="Peripla_BP_I"/>
</dbReference>
<accession>V5GT94</accession>
<evidence type="ECO:0000256" key="15">
    <source>
        <dbReference type="SAM" id="MobiDB-lite"/>
    </source>
</evidence>
<keyword evidence="9 19" id="KW-0675">Receptor</keyword>
<feature type="transmembrane region" description="Helical" evidence="16">
    <location>
        <begin position="494"/>
        <end position="515"/>
    </location>
</feature>
<comment type="subcellular location">
    <subcellularLocation>
        <location evidence="1">Membrane</location>
        <topology evidence="1">Multi-pass membrane protein</topology>
    </subcellularLocation>
    <subcellularLocation>
        <location evidence="14">Postsynaptic cell membrane</location>
    </subcellularLocation>
</comment>
<evidence type="ECO:0000256" key="8">
    <source>
        <dbReference type="ARBA" id="ARBA00023136"/>
    </source>
</evidence>
<evidence type="ECO:0000259" key="17">
    <source>
        <dbReference type="SMART" id="SM00079"/>
    </source>
</evidence>
<keyword evidence="12" id="KW-1071">Ligand-gated ion channel</keyword>
<dbReference type="InterPro" id="IPR001320">
    <property type="entry name" value="Iontro_rcpt_C"/>
</dbReference>
<evidence type="ECO:0000256" key="13">
    <source>
        <dbReference type="ARBA" id="ARBA00023303"/>
    </source>
</evidence>
<dbReference type="InterPro" id="IPR019594">
    <property type="entry name" value="Glu/Gly-bd"/>
</dbReference>
<dbReference type="EMBL" id="GANP01010843">
    <property type="protein sequence ID" value="JAB73625.1"/>
    <property type="molecule type" value="mRNA"/>
</dbReference>
<evidence type="ECO:0000256" key="9">
    <source>
        <dbReference type="ARBA" id="ARBA00023170"/>
    </source>
</evidence>
<evidence type="ECO:0000256" key="1">
    <source>
        <dbReference type="ARBA" id="ARBA00004141"/>
    </source>
</evidence>
<dbReference type="SMART" id="SM00918">
    <property type="entry name" value="Lig_chan-Glu_bd"/>
    <property type="match status" value="1"/>
</dbReference>
<feature type="transmembrane region" description="Helical" evidence="16">
    <location>
        <begin position="566"/>
        <end position="586"/>
    </location>
</feature>
<dbReference type="GO" id="GO:0045211">
    <property type="term" value="C:postsynaptic membrane"/>
    <property type="evidence" value="ECO:0007669"/>
    <property type="project" value="UniProtKB-SubCell"/>
</dbReference>
<evidence type="ECO:0000256" key="10">
    <source>
        <dbReference type="ARBA" id="ARBA00023180"/>
    </source>
</evidence>
<dbReference type="Gene3D" id="3.40.50.2300">
    <property type="match status" value="2"/>
</dbReference>
<dbReference type="AlphaFoldDB" id="V5GT94"/>
<evidence type="ECO:0000256" key="4">
    <source>
        <dbReference type="ARBA" id="ARBA00022692"/>
    </source>
</evidence>
<evidence type="ECO:0000256" key="16">
    <source>
        <dbReference type="SAM" id="Phobius"/>
    </source>
</evidence>
<keyword evidence="10" id="KW-0325">Glycoprotein</keyword>
<evidence type="ECO:0000256" key="7">
    <source>
        <dbReference type="ARBA" id="ARBA00023065"/>
    </source>
</evidence>
<feature type="transmembrane region" description="Helical" evidence="16">
    <location>
        <begin position="772"/>
        <end position="798"/>
    </location>
</feature>
<evidence type="ECO:0000256" key="11">
    <source>
        <dbReference type="ARBA" id="ARBA00023257"/>
    </source>
</evidence>
<dbReference type="FunFam" id="3.40.190.10:FF:000024">
    <property type="entry name" value="Glutamate receptor, ionotropic, delta 1"/>
    <property type="match status" value="1"/>
</dbReference>
<evidence type="ECO:0000259" key="18">
    <source>
        <dbReference type="SMART" id="SM00918"/>
    </source>
</evidence>
<dbReference type="InterPro" id="IPR015683">
    <property type="entry name" value="Ionotropic_Glu_rcpt"/>
</dbReference>
<proteinExistence type="evidence at transcript level"/>
<keyword evidence="6" id="KW-0770">Synapse</keyword>
<evidence type="ECO:0000256" key="6">
    <source>
        <dbReference type="ARBA" id="ARBA00023018"/>
    </source>
</evidence>
<feature type="compositionally biased region" description="Acidic residues" evidence="15">
    <location>
        <begin position="737"/>
        <end position="752"/>
    </location>
</feature>
<keyword evidence="7" id="KW-0406">Ion transport</keyword>
<dbReference type="SUPFAM" id="SSF53850">
    <property type="entry name" value="Periplasmic binding protein-like II"/>
    <property type="match status" value="1"/>
</dbReference>
<protein>
    <submittedName>
        <fullName evidence="19">Putative glutamate receptor ionotropic kainate 3</fullName>
    </submittedName>
</protein>
<keyword evidence="3" id="KW-0813">Transport</keyword>
<dbReference type="InterPro" id="IPR001828">
    <property type="entry name" value="ANF_lig-bd_rcpt"/>
</dbReference>
<dbReference type="Gene3D" id="3.40.190.10">
    <property type="entry name" value="Periplasmic binding protein-like II"/>
    <property type="match status" value="1"/>
</dbReference>
<evidence type="ECO:0000313" key="19">
    <source>
        <dbReference type="EMBL" id="JAB73625.1"/>
    </source>
</evidence>